<protein>
    <submittedName>
        <fullName evidence="1">Uncharacterized protein</fullName>
    </submittedName>
</protein>
<proteinExistence type="predicted"/>
<accession>A0A511AF80</accession>
<sequence length="129" mass="13871">MGAGEIVETHGHECNCELHRARNDVTISYMTTQLPIPDLHRSISCPVEWCSGSILDHGGAGDEPGDWVHSDGPGVVVMPGLTLCRSQIASGPVRWHLFSRVEEVAQAGTRQELADVLRICASAIEGGTR</sequence>
<dbReference type="AlphaFoldDB" id="A0A511AF80"/>
<reference evidence="1 2" key="1">
    <citation type="submission" date="2019-07" db="EMBL/GenBank/DDBJ databases">
        <title>Whole genome shotgun sequence of Microbacterium aerolatum NBRC 103071.</title>
        <authorList>
            <person name="Hosoyama A."/>
            <person name="Uohara A."/>
            <person name="Ohji S."/>
            <person name="Ichikawa N."/>
        </authorList>
    </citation>
    <scope>NUCLEOTIDE SEQUENCE [LARGE SCALE GENOMIC DNA]</scope>
    <source>
        <strain evidence="1 2">NBRC 103071</strain>
    </source>
</reference>
<dbReference type="EMBL" id="BJUW01000008">
    <property type="protein sequence ID" value="GEK86815.1"/>
    <property type="molecule type" value="Genomic_DNA"/>
</dbReference>
<name>A0A511AF80_9MICO</name>
<dbReference type="Proteomes" id="UP000321225">
    <property type="component" value="Unassembled WGS sequence"/>
</dbReference>
<evidence type="ECO:0000313" key="1">
    <source>
        <dbReference type="EMBL" id="GEK86815.1"/>
    </source>
</evidence>
<organism evidence="1 2">
    <name type="scientific">Microbacterium aerolatum</name>
    <dbReference type="NCBI Taxonomy" id="153731"/>
    <lineage>
        <taxon>Bacteria</taxon>
        <taxon>Bacillati</taxon>
        <taxon>Actinomycetota</taxon>
        <taxon>Actinomycetes</taxon>
        <taxon>Micrococcales</taxon>
        <taxon>Microbacteriaceae</taxon>
        <taxon>Microbacterium</taxon>
    </lineage>
</organism>
<gene>
    <name evidence="1" type="ORF">MAE01_19910</name>
</gene>
<evidence type="ECO:0000313" key="2">
    <source>
        <dbReference type="Proteomes" id="UP000321225"/>
    </source>
</evidence>
<keyword evidence="2" id="KW-1185">Reference proteome</keyword>
<comment type="caution">
    <text evidence="1">The sequence shown here is derived from an EMBL/GenBank/DDBJ whole genome shotgun (WGS) entry which is preliminary data.</text>
</comment>